<dbReference type="GO" id="GO:0008168">
    <property type="term" value="F:methyltransferase activity"/>
    <property type="evidence" value="ECO:0007669"/>
    <property type="project" value="UniProtKB-KW"/>
</dbReference>
<comment type="catalytic activity">
    <reaction evidence="3">
        <text>prephenate + S-adenosyl-L-methionine = carboxy-S-adenosyl-L-methionine + 3-phenylpyruvate + H2O</text>
        <dbReference type="Rhea" id="RHEA:51692"/>
        <dbReference type="ChEBI" id="CHEBI:15377"/>
        <dbReference type="ChEBI" id="CHEBI:18005"/>
        <dbReference type="ChEBI" id="CHEBI:29934"/>
        <dbReference type="ChEBI" id="CHEBI:59789"/>
        <dbReference type="ChEBI" id="CHEBI:134278"/>
    </reaction>
</comment>
<gene>
    <name evidence="3" type="primary">cmoA</name>
    <name evidence="6" type="ORF">NY40_0029</name>
</gene>
<dbReference type="AlphaFoldDB" id="A0A060PNM9"/>
<evidence type="ECO:0000256" key="2">
    <source>
        <dbReference type="ARBA" id="ARBA00022691"/>
    </source>
</evidence>
<dbReference type="EC" id="2.1.3.-" evidence="3"/>
<dbReference type="RefSeq" id="WP_041049529.1">
    <property type="nucleotide sequence ID" value="NZ_AP014523.1"/>
</dbReference>
<evidence type="ECO:0000313" key="6">
    <source>
        <dbReference type="EMBL" id="BAO97064.1"/>
    </source>
</evidence>
<dbReference type="InterPro" id="IPR029063">
    <property type="entry name" value="SAM-dependent_MTases_sf"/>
</dbReference>
<keyword evidence="1 3" id="KW-0808">Transferase</keyword>
<dbReference type="PIRSF" id="PIRSF006325">
    <property type="entry name" value="MeTrfase_bac"/>
    <property type="match status" value="1"/>
</dbReference>
<evidence type="ECO:0000259" key="5">
    <source>
        <dbReference type="Pfam" id="PF13649"/>
    </source>
</evidence>
<dbReference type="PANTHER" id="PTHR43861">
    <property type="entry name" value="TRANS-ACONITATE 2-METHYLTRANSFERASE-RELATED"/>
    <property type="match status" value="1"/>
</dbReference>
<name>A0A060PNM9_HELPX</name>
<accession>A0A060PNM9</accession>
<dbReference type="HAMAP" id="MF_01589">
    <property type="entry name" value="Cx_SAM_synthase"/>
    <property type="match status" value="1"/>
</dbReference>
<evidence type="ECO:0000256" key="3">
    <source>
        <dbReference type="HAMAP-Rule" id="MF_01589"/>
    </source>
</evidence>
<dbReference type="EMBL" id="AP014523">
    <property type="protein sequence ID" value="BAO97064.1"/>
    <property type="molecule type" value="Genomic_DNA"/>
</dbReference>
<comment type="function">
    <text evidence="3">Catalyzes the conversion of S-adenosyl-L-methionine (SAM) to carboxy-S-adenosyl-L-methionine (Cx-SAM).</text>
</comment>
<dbReference type="Proteomes" id="UP000031662">
    <property type="component" value="Chromosome"/>
</dbReference>
<feature type="binding site" evidence="3 4">
    <location>
        <begin position="96"/>
        <end position="97"/>
    </location>
    <ligand>
        <name>S-adenosyl-L-methionine</name>
        <dbReference type="ChEBI" id="CHEBI:59789"/>
    </ligand>
</feature>
<comment type="similarity">
    <text evidence="3">Belongs to the class I-like SAM-binding methyltransferase superfamily. Cx-SAM synthase family.</text>
</comment>
<feature type="binding site" evidence="3 4">
    <location>
        <position position="35"/>
    </location>
    <ligand>
        <name>S-adenosyl-L-methionine</name>
        <dbReference type="ChEBI" id="CHEBI:59789"/>
    </ligand>
</feature>
<dbReference type="PANTHER" id="PTHR43861:SF2">
    <property type="entry name" value="CARBOXY-S-ADENOSYL-L-METHIONINE SYNTHASE"/>
    <property type="match status" value="1"/>
</dbReference>
<evidence type="ECO:0000256" key="4">
    <source>
        <dbReference type="PIRSR" id="PIRSR006325-1"/>
    </source>
</evidence>
<dbReference type="Gene3D" id="3.40.50.150">
    <property type="entry name" value="Vaccinia Virus protein VP39"/>
    <property type="match status" value="1"/>
</dbReference>
<evidence type="ECO:0000313" key="7">
    <source>
        <dbReference type="Proteomes" id="UP000031662"/>
    </source>
</evidence>
<dbReference type="FunFam" id="3.40.50.150:FF:000474">
    <property type="entry name" value="Carboxy-S-adenosyl-L-methionine synthase"/>
    <property type="match status" value="1"/>
</dbReference>
<dbReference type="InterPro" id="IPR041698">
    <property type="entry name" value="Methyltransf_25"/>
</dbReference>
<dbReference type="HOGENOM" id="CLU_078475_0_0_7"/>
<comment type="caution">
    <text evidence="3">Lacks conserved residue(s) required for the propagation of feature annotation.</text>
</comment>
<dbReference type="Pfam" id="PF13649">
    <property type="entry name" value="Methyltransf_25"/>
    <property type="match status" value="1"/>
</dbReference>
<dbReference type="CDD" id="cd02440">
    <property type="entry name" value="AdoMet_MTases"/>
    <property type="match status" value="1"/>
</dbReference>
<sequence length="247" mass="28908">MKDTLFNQSLNKRFCFDEKVAHVFDDMLERSIPYYHEMLDLGAYFIAQNLKENIYPKSLPKSLPKPLIYDLGCSTGNFFIALNQQIQQDIELVGIDNSMPMLKKAQEKLKDFNNVRFECMDFLEVEFKEASAFSLLFVLQFVRPMQREVLLKKIYNSLALNGVLLVGEKIMSEDRILDKQMIELYYLYKQNQGYSHNEIAFKREALENVLVPYSLKENIALLESVGFKHVEALFKWVNFTLLVARKT</sequence>
<feature type="binding site" evidence="3 4">
    <location>
        <begin position="72"/>
        <end position="74"/>
    </location>
    <ligand>
        <name>S-adenosyl-L-methionine</name>
        <dbReference type="ChEBI" id="CHEBI:59789"/>
    </ligand>
</feature>
<organism evidence="6 7">
    <name type="scientific">Helicobacter pylori NY40</name>
    <dbReference type="NCBI Taxonomy" id="1426844"/>
    <lineage>
        <taxon>Bacteria</taxon>
        <taxon>Pseudomonadati</taxon>
        <taxon>Campylobacterota</taxon>
        <taxon>Epsilonproteobacteria</taxon>
        <taxon>Campylobacterales</taxon>
        <taxon>Helicobacteraceae</taxon>
        <taxon>Helicobacter</taxon>
    </lineage>
</organism>
<dbReference type="GO" id="GO:0016743">
    <property type="term" value="F:carboxyl- or carbamoyltransferase activity"/>
    <property type="evidence" value="ECO:0007669"/>
    <property type="project" value="UniProtKB-UniRule"/>
</dbReference>
<dbReference type="NCBIfam" id="TIGR00740">
    <property type="entry name" value="carboxy-S-adenosyl-L-methionine synthase CmoA"/>
    <property type="match status" value="1"/>
</dbReference>
<keyword evidence="6" id="KW-0489">Methyltransferase</keyword>
<feature type="binding site" evidence="3">
    <location>
        <position position="203"/>
    </location>
    <ligand>
        <name>S-adenosyl-L-methionine</name>
        <dbReference type="ChEBI" id="CHEBI:59789"/>
    </ligand>
</feature>
<dbReference type="InterPro" id="IPR005271">
    <property type="entry name" value="CmoA"/>
</dbReference>
<proteinExistence type="inferred from homology"/>
<protein>
    <recommendedName>
        <fullName evidence="3">Carboxy-S-adenosyl-L-methionine synthase</fullName>
        <shortName evidence="3">Cx-SAM synthase</shortName>
        <ecNumber evidence="3">2.1.3.-</ecNumber>
    </recommendedName>
</protein>
<dbReference type="GO" id="GO:0002098">
    <property type="term" value="P:tRNA wobble uridine modification"/>
    <property type="evidence" value="ECO:0007669"/>
    <property type="project" value="InterPro"/>
</dbReference>
<dbReference type="SUPFAM" id="SSF53335">
    <property type="entry name" value="S-adenosyl-L-methionine-dependent methyltransferases"/>
    <property type="match status" value="1"/>
</dbReference>
<keyword evidence="2 3" id="KW-0949">S-adenosyl-L-methionine</keyword>
<dbReference type="GO" id="GO:0032259">
    <property type="term" value="P:methylation"/>
    <property type="evidence" value="ECO:0007669"/>
    <property type="project" value="UniProtKB-KW"/>
</dbReference>
<evidence type="ECO:0000256" key="1">
    <source>
        <dbReference type="ARBA" id="ARBA00022679"/>
    </source>
</evidence>
<reference evidence="6 7" key="1">
    <citation type="submission" date="2013-11" db="EMBL/GenBank/DDBJ databases">
        <title>Estimation of Helicobacter pylori bacteriophage ecology using H. pylori isolates.</title>
        <authorList>
            <person name="Uchiyama J."/>
            <person name="Takemura-Uchiyama I."/>
            <person name="Ujihara T."/>
            <person name="Matsuzaki S."/>
        </authorList>
    </citation>
    <scope>NUCLEOTIDE SEQUENCE [LARGE SCALE GENOMIC DNA]</scope>
    <source>
        <strain evidence="6 7">NY40</strain>
    </source>
</reference>
<feature type="domain" description="Methyltransferase" evidence="5">
    <location>
        <begin position="68"/>
        <end position="162"/>
    </location>
</feature>
<dbReference type="GO" id="GO:1904047">
    <property type="term" value="F:S-adenosyl-L-methionine binding"/>
    <property type="evidence" value="ECO:0007669"/>
    <property type="project" value="UniProtKB-UniRule"/>
</dbReference>